<reference evidence="3 4" key="1">
    <citation type="journal article" date="2019" name="Nat. Ecol. Evol.">
        <title>Megaphylogeny resolves global patterns of mushroom evolution.</title>
        <authorList>
            <person name="Varga T."/>
            <person name="Krizsan K."/>
            <person name="Foldi C."/>
            <person name="Dima B."/>
            <person name="Sanchez-Garcia M."/>
            <person name="Sanchez-Ramirez S."/>
            <person name="Szollosi G.J."/>
            <person name="Szarkandi J.G."/>
            <person name="Papp V."/>
            <person name="Albert L."/>
            <person name="Andreopoulos W."/>
            <person name="Angelini C."/>
            <person name="Antonin V."/>
            <person name="Barry K.W."/>
            <person name="Bougher N.L."/>
            <person name="Buchanan P."/>
            <person name="Buyck B."/>
            <person name="Bense V."/>
            <person name="Catcheside P."/>
            <person name="Chovatia M."/>
            <person name="Cooper J."/>
            <person name="Damon W."/>
            <person name="Desjardin D."/>
            <person name="Finy P."/>
            <person name="Geml J."/>
            <person name="Haridas S."/>
            <person name="Hughes K."/>
            <person name="Justo A."/>
            <person name="Karasinski D."/>
            <person name="Kautmanova I."/>
            <person name="Kiss B."/>
            <person name="Kocsube S."/>
            <person name="Kotiranta H."/>
            <person name="LaButti K.M."/>
            <person name="Lechner B.E."/>
            <person name="Liimatainen K."/>
            <person name="Lipzen A."/>
            <person name="Lukacs Z."/>
            <person name="Mihaltcheva S."/>
            <person name="Morgado L.N."/>
            <person name="Niskanen T."/>
            <person name="Noordeloos M.E."/>
            <person name="Ohm R.A."/>
            <person name="Ortiz-Santana B."/>
            <person name="Ovrebo C."/>
            <person name="Racz N."/>
            <person name="Riley R."/>
            <person name="Savchenko A."/>
            <person name="Shiryaev A."/>
            <person name="Soop K."/>
            <person name="Spirin V."/>
            <person name="Szebenyi C."/>
            <person name="Tomsovsky M."/>
            <person name="Tulloss R.E."/>
            <person name="Uehling J."/>
            <person name="Grigoriev I.V."/>
            <person name="Vagvolgyi C."/>
            <person name="Papp T."/>
            <person name="Martin F.M."/>
            <person name="Miettinen O."/>
            <person name="Hibbett D.S."/>
            <person name="Nagy L.G."/>
        </authorList>
    </citation>
    <scope>NUCLEOTIDE SEQUENCE [LARGE SCALE GENOMIC DNA]</scope>
    <source>
        <strain evidence="3 4">CBS 166.37</strain>
    </source>
</reference>
<keyword evidence="2" id="KW-1133">Transmembrane helix</keyword>
<feature type="transmembrane region" description="Helical" evidence="2">
    <location>
        <begin position="112"/>
        <end position="133"/>
    </location>
</feature>
<dbReference type="EMBL" id="ML213609">
    <property type="protein sequence ID" value="TFK37277.1"/>
    <property type="molecule type" value="Genomic_DNA"/>
</dbReference>
<feature type="compositionally biased region" description="Basic and acidic residues" evidence="1">
    <location>
        <begin position="190"/>
        <end position="202"/>
    </location>
</feature>
<dbReference type="AlphaFoldDB" id="A0A5C3LXK3"/>
<evidence type="ECO:0000256" key="2">
    <source>
        <dbReference type="SAM" id="Phobius"/>
    </source>
</evidence>
<evidence type="ECO:0000313" key="4">
    <source>
        <dbReference type="Proteomes" id="UP000308652"/>
    </source>
</evidence>
<evidence type="ECO:0000256" key="1">
    <source>
        <dbReference type="SAM" id="MobiDB-lite"/>
    </source>
</evidence>
<dbReference type="OrthoDB" id="3227739at2759"/>
<keyword evidence="2" id="KW-0472">Membrane</keyword>
<keyword evidence="4" id="KW-1185">Reference proteome</keyword>
<feature type="transmembrane region" description="Helical" evidence="2">
    <location>
        <begin position="154"/>
        <end position="172"/>
    </location>
</feature>
<evidence type="ECO:0000313" key="3">
    <source>
        <dbReference type="EMBL" id="TFK37277.1"/>
    </source>
</evidence>
<evidence type="ECO:0008006" key="5">
    <source>
        <dbReference type="Google" id="ProtNLM"/>
    </source>
</evidence>
<gene>
    <name evidence="3" type="ORF">BDQ12DRAFT_753354</name>
</gene>
<feature type="transmembrane region" description="Helical" evidence="2">
    <location>
        <begin position="70"/>
        <end position="92"/>
    </location>
</feature>
<feature type="region of interest" description="Disordered" evidence="1">
    <location>
        <begin position="190"/>
        <end position="209"/>
    </location>
</feature>
<organism evidence="3 4">
    <name type="scientific">Crucibulum laeve</name>
    <dbReference type="NCBI Taxonomy" id="68775"/>
    <lineage>
        <taxon>Eukaryota</taxon>
        <taxon>Fungi</taxon>
        <taxon>Dikarya</taxon>
        <taxon>Basidiomycota</taxon>
        <taxon>Agaricomycotina</taxon>
        <taxon>Agaricomycetes</taxon>
        <taxon>Agaricomycetidae</taxon>
        <taxon>Agaricales</taxon>
        <taxon>Agaricineae</taxon>
        <taxon>Nidulariaceae</taxon>
        <taxon>Crucibulum</taxon>
    </lineage>
</organism>
<feature type="transmembrane region" description="Helical" evidence="2">
    <location>
        <begin position="31"/>
        <end position="49"/>
    </location>
</feature>
<sequence>MSHFLPLSRAKTSTPPFHLPFVAMPFHPVRSTLYILLFMSSAVLLGLTCKRVNYTEKMKHPDILSTKTHFYNAIIVELLVTSSFAIIWSLWMLSVLLARLGRGPLSNYGSELVGLIIIWVMFIVGAAITTHKWSNLKWCRGHFRPCRILETIKAMGWICWGFTTFLILASLWNMKRNNHDFTGPAHGRRDYTGTYPETRDTAARPVTAA</sequence>
<accession>A0A5C3LXK3</accession>
<name>A0A5C3LXK3_9AGAR</name>
<keyword evidence="2" id="KW-0812">Transmembrane</keyword>
<dbReference type="Proteomes" id="UP000308652">
    <property type="component" value="Unassembled WGS sequence"/>
</dbReference>
<protein>
    <recommendedName>
        <fullName evidence="5">MARVEL domain-containing protein</fullName>
    </recommendedName>
</protein>
<proteinExistence type="predicted"/>